<dbReference type="AlphaFoldDB" id="A0A6A4HDY6"/>
<keyword evidence="3" id="KW-1185">Reference proteome</keyword>
<feature type="transmembrane region" description="Helical" evidence="1">
    <location>
        <begin position="49"/>
        <end position="67"/>
    </location>
</feature>
<protein>
    <submittedName>
        <fullName evidence="2">Uncharacterized protein</fullName>
    </submittedName>
</protein>
<keyword evidence="1" id="KW-0812">Transmembrane</keyword>
<feature type="transmembrane region" description="Helical" evidence="1">
    <location>
        <begin position="73"/>
        <end position="90"/>
    </location>
</feature>
<name>A0A6A4HDY6_9AGAR</name>
<dbReference type="Proteomes" id="UP000799118">
    <property type="component" value="Unassembled WGS sequence"/>
</dbReference>
<organism evidence="2 3">
    <name type="scientific">Gymnopus androsaceus JB14</name>
    <dbReference type="NCBI Taxonomy" id="1447944"/>
    <lineage>
        <taxon>Eukaryota</taxon>
        <taxon>Fungi</taxon>
        <taxon>Dikarya</taxon>
        <taxon>Basidiomycota</taxon>
        <taxon>Agaricomycotina</taxon>
        <taxon>Agaricomycetes</taxon>
        <taxon>Agaricomycetidae</taxon>
        <taxon>Agaricales</taxon>
        <taxon>Marasmiineae</taxon>
        <taxon>Omphalotaceae</taxon>
        <taxon>Gymnopus</taxon>
    </lineage>
</organism>
<evidence type="ECO:0000313" key="2">
    <source>
        <dbReference type="EMBL" id="KAE9396131.1"/>
    </source>
</evidence>
<gene>
    <name evidence="2" type="ORF">BT96DRAFT_121325</name>
</gene>
<sequence length="171" mass="18430">MTLVVADFVMSLLLMLGYSACAVNAAAILRRSASETGMEGTTSDSISQVWTALIIGLGALQLTGVIGLFTDDLLAICIPAVVYCIIRIWTTNHHRAPLFSTLRPSTASGAHRAGSTQMRRVWPTAFRSLQWLAEPSVDALPLYEPHAPPPDYPVLPIPPAAPTREPRSILP</sequence>
<keyword evidence="1" id="KW-1133">Transmembrane helix</keyword>
<feature type="transmembrane region" description="Helical" evidence="1">
    <location>
        <begin position="6"/>
        <end position="29"/>
    </location>
</feature>
<dbReference type="EMBL" id="ML769519">
    <property type="protein sequence ID" value="KAE9396131.1"/>
    <property type="molecule type" value="Genomic_DNA"/>
</dbReference>
<proteinExistence type="predicted"/>
<reference evidence="2" key="1">
    <citation type="journal article" date="2019" name="Environ. Microbiol.">
        <title>Fungal ecological strategies reflected in gene transcription - a case study of two litter decomposers.</title>
        <authorList>
            <person name="Barbi F."/>
            <person name="Kohler A."/>
            <person name="Barry K."/>
            <person name="Baskaran P."/>
            <person name="Daum C."/>
            <person name="Fauchery L."/>
            <person name="Ihrmark K."/>
            <person name="Kuo A."/>
            <person name="LaButti K."/>
            <person name="Lipzen A."/>
            <person name="Morin E."/>
            <person name="Grigoriev I.V."/>
            <person name="Henrissat B."/>
            <person name="Lindahl B."/>
            <person name="Martin F."/>
        </authorList>
    </citation>
    <scope>NUCLEOTIDE SEQUENCE</scope>
    <source>
        <strain evidence="2">JB14</strain>
    </source>
</reference>
<keyword evidence="1" id="KW-0472">Membrane</keyword>
<evidence type="ECO:0000313" key="3">
    <source>
        <dbReference type="Proteomes" id="UP000799118"/>
    </source>
</evidence>
<evidence type="ECO:0000256" key="1">
    <source>
        <dbReference type="SAM" id="Phobius"/>
    </source>
</evidence>
<accession>A0A6A4HDY6</accession>